<protein>
    <submittedName>
        <fullName evidence="3">Glycerophosphoryl diester phosphodiesterase</fullName>
        <ecNumber evidence="3">3.1.4.46</ecNumber>
    </submittedName>
</protein>
<keyword evidence="3" id="KW-0378">Hydrolase</keyword>
<sequence>MSTIFAHRGLPNIAPENTLSSFIKVGETHGLNWIEIDVAITKDNELIVIHDDFLDRTTNMTGEVSNSYYEDIKKASAGQWFSNQYTKEHVPTFKQLAKVINEYNLNVNIELKGVTGNNSFHQSKALITLLSKEITLLNDNIQILISSFNFTLLKLSQASLPDIERAALFEEHSFYPDWQSIVDYLDIKIIHLEDKKLTREKVSYIINQGYKLNIWTVNDIARANELFNWGVNGIFTDSADKLAHLNNKGMVNEYVD</sequence>
<dbReference type="PANTHER" id="PTHR46211">
    <property type="entry name" value="GLYCEROPHOSPHORYL DIESTER PHOSPHODIESTERASE"/>
    <property type="match status" value="1"/>
</dbReference>
<dbReference type="GO" id="GO:0008889">
    <property type="term" value="F:glycerophosphodiester phosphodiesterase activity"/>
    <property type="evidence" value="ECO:0007669"/>
    <property type="project" value="UniProtKB-EC"/>
</dbReference>
<dbReference type="EMBL" id="BKAX01000007">
    <property type="protein sequence ID" value="GEQ06600.1"/>
    <property type="molecule type" value="Genomic_DNA"/>
</dbReference>
<dbReference type="Gene3D" id="3.20.20.190">
    <property type="entry name" value="Phosphatidylinositol (PI) phosphodiesterase"/>
    <property type="match status" value="1"/>
</dbReference>
<evidence type="ECO:0000313" key="2">
    <source>
        <dbReference type="EMBL" id="GEQ06600.1"/>
    </source>
</evidence>
<dbReference type="EC" id="3.1.4.46" evidence="3"/>
<dbReference type="GO" id="GO:0006629">
    <property type="term" value="P:lipid metabolic process"/>
    <property type="evidence" value="ECO:0007669"/>
    <property type="project" value="InterPro"/>
</dbReference>
<dbReference type="SUPFAM" id="SSF51695">
    <property type="entry name" value="PLC-like phosphodiesterases"/>
    <property type="match status" value="1"/>
</dbReference>
<dbReference type="RefSeq" id="WP_042739627.1">
    <property type="nucleotide sequence ID" value="NZ_BKAX01000007.1"/>
</dbReference>
<dbReference type="Proteomes" id="UP000321057">
    <property type="component" value="Unassembled WGS sequence"/>
</dbReference>
<organism evidence="3 4">
    <name type="scientific">Staphylococcus gallinarum</name>
    <dbReference type="NCBI Taxonomy" id="1293"/>
    <lineage>
        <taxon>Bacteria</taxon>
        <taxon>Bacillati</taxon>
        <taxon>Bacillota</taxon>
        <taxon>Bacilli</taxon>
        <taxon>Bacillales</taxon>
        <taxon>Staphylococcaceae</taxon>
        <taxon>Staphylococcus</taxon>
    </lineage>
</organism>
<dbReference type="OrthoDB" id="384721at2"/>
<reference evidence="2 5" key="2">
    <citation type="submission" date="2019-07" db="EMBL/GenBank/DDBJ databases">
        <title>Whole genome shotgun sequence of Staphylococcus gallinarum NBRC 109767.</title>
        <authorList>
            <person name="Hosoyama A."/>
            <person name="Uohara A."/>
            <person name="Ohji S."/>
            <person name="Ichikawa N."/>
        </authorList>
    </citation>
    <scope>NUCLEOTIDE SEQUENCE [LARGE SCALE GENOMIC DNA]</scope>
    <source>
        <strain evidence="2 5">NBRC 109767</strain>
    </source>
</reference>
<accession>A0A0D0SKX0</accession>
<dbReference type="EMBL" id="UHDK01000003">
    <property type="protein sequence ID" value="SUQ38599.1"/>
    <property type="molecule type" value="Genomic_DNA"/>
</dbReference>
<dbReference type="Proteomes" id="UP000255277">
    <property type="component" value="Unassembled WGS sequence"/>
</dbReference>
<keyword evidence="5" id="KW-1185">Reference proteome</keyword>
<proteinExistence type="predicted"/>
<dbReference type="InterPro" id="IPR017946">
    <property type="entry name" value="PLC-like_Pdiesterase_TIM-brl"/>
</dbReference>
<feature type="domain" description="GP-PDE" evidence="1">
    <location>
        <begin position="2"/>
        <end position="246"/>
    </location>
</feature>
<name>A0A0D0SKX0_STAGA</name>
<evidence type="ECO:0000313" key="4">
    <source>
        <dbReference type="Proteomes" id="UP000255277"/>
    </source>
</evidence>
<dbReference type="STRING" id="1293.SH09_10625"/>
<dbReference type="PANTHER" id="PTHR46211:SF1">
    <property type="entry name" value="GLYCEROPHOSPHODIESTER PHOSPHODIESTERASE, CYTOPLASMIC"/>
    <property type="match status" value="1"/>
</dbReference>
<reference evidence="3 4" key="1">
    <citation type="submission" date="2018-06" db="EMBL/GenBank/DDBJ databases">
        <authorList>
            <consortium name="Pathogen Informatics"/>
            <person name="Doyle S."/>
        </authorList>
    </citation>
    <scope>NUCLEOTIDE SEQUENCE [LARGE SCALE GENOMIC DNA]</scope>
    <source>
        <strain evidence="3 4">NCTC12195</strain>
    </source>
</reference>
<evidence type="ECO:0000259" key="1">
    <source>
        <dbReference type="PROSITE" id="PS51704"/>
    </source>
</evidence>
<dbReference type="AlphaFoldDB" id="A0A0D0SKX0"/>
<dbReference type="PROSITE" id="PS51704">
    <property type="entry name" value="GP_PDE"/>
    <property type="match status" value="1"/>
</dbReference>
<gene>
    <name evidence="3" type="primary">ugpQ_5</name>
    <name evidence="2" type="synonym">glpQ_2</name>
    <name evidence="3" type="ORF">NCTC12195_04976</name>
    <name evidence="2" type="ORF">SGA02_24280</name>
</gene>
<evidence type="ECO:0000313" key="3">
    <source>
        <dbReference type="EMBL" id="SUQ38599.1"/>
    </source>
</evidence>
<dbReference type="InterPro" id="IPR030395">
    <property type="entry name" value="GP_PDE_dom"/>
</dbReference>
<evidence type="ECO:0000313" key="5">
    <source>
        <dbReference type="Proteomes" id="UP000321057"/>
    </source>
</evidence>
<dbReference type="Pfam" id="PF03009">
    <property type="entry name" value="GDPD"/>
    <property type="match status" value="1"/>
</dbReference>